<keyword evidence="3 7" id="KW-0812">Transmembrane</keyword>
<evidence type="ECO:0000256" key="3">
    <source>
        <dbReference type="ARBA" id="ARBA00022692"/>
    </source>
</evidence>
<proteinExistence type="inferred from homology"/>
<evidence type="ECO:0000256" key="2">
    <source>
        <dbReference type="ARBA" id="ARBA00009816"/>
    </source>
</evidence>
<evidence type="ECO:0000313" key="8">
    <source>
        <dbReference type="Proteomes" id="UP001652642"/>
    </source>
</evidence>
<dbReference type="InterPro" id="IPR018469">
    <property type="entry name" value="Dual_oxidase_maturation_fac"/>
</dbReference>
<comment type="similarity">
    <text evidence="2">Belongs to the DUOXA family.</text>
</comment>
<feature type="transmembrane region" description="Helical" evidence="7">
    <location>
        <begin position="245"/>
        <end position="268"/>
    </location>
</feature>
<name>A0ABM5EXE2_9SAUR</name>
<dbReference type="Pfam" id="PF10204">
    <property type="entry name" value="DuoxA"/>
    <property type="match status" value="1"/>
</dbReference>
<evidence type="ECO:0000256" key="1">
    <source>
        <dbReference type="ARBA" id="ARBA00004141"/>
    </source>
</evidence>
<evidence type="ECO:0000256" key="6">
    <source>
        <dbReference type="ARBA" id="ARBA00023180"/>
    </source>
</evidence>
<sequence>MTLFNGIYPFYPQERKPFVFDVSLIIIIVVFLVFAVSFLLILPGIRGRARLYWLFRVIISLFIGGVIVAVNFTSDWERGQVRANTTYKSFSSALVHVDVGLKVGLSGVNITLLGNPVEQLNETINYNEYFPWLFGNDYNLQYDKGLRQGLPHPILYVAEKFSTYNPCDLNSFYRIAGHYASATLWVAFCAWLVSNMLFSMPVPVYGGYMMLITGAFLIFALLSFSTVRSAPTCVIQFGDASLRPVYGASFWLTLVAGLLCFLIGGMVITLHYARPSLLNAFFDLCEDEDEDEDKVLSEIYVNPRFPPEHDVASQPNLRLSVKS</sequence>
<evidence type="ECO:0000256" key="4">
    <source>
        <dbReference type="ARBA" id="ARBA00022989"/>
    </source>
</evidence>
<feature type="transmembrane region" description="Helical" evidence="7">
    <location>
        <begin position="205"/>
        <end position="225"/>
    </location>
</feature>
<feature type="transmembrane region" description="Helical" evidence="7">
    <location>
        <begin position="53"/>
        <end position="72"/>
    </location>
</feature>
<dbReference type="Proteomes" id="UP001652642">
    <property type="component" value="Chromosome 12"/>
</dbReference>
<organism evidence="8 9">
    <name type="scientific">Pogona vitticeps</name>
    <name type="common">central bearded dragon</name>
    <dbReference type="NCBI Taxonomy" id="103695"/>
    <lineage>
        <taxon>Eukaryota</taxon>
        <taxon>Metazoa</taxon>
        <taxon>Chordata</taxon>
        <taxon>Craniata</taxon>
        <taxon>Vertebrata</taxon>
        <taxon>Euteleostomi</taxon>
        <taxon>Lepidosauria</taxon>
        <taxon>Squamata</taxon>
        <taxon>Bifurcata</taxon>
        <taxon>Unidentata</taxon>
        <taxon>Episquamata</taxon>
        <taxon>Toxicofera</taxon>
        <taxon>Iguania</taxon>
        <taxon>Acrodonta</taxon>
        <taxon>Agamidae</taxon>
        <taxon>Amphibolurinae</taxon>
        <taxon>Pogona</taxon>
    </lineage>
</organism>
<dbReference type="GeneID" id="110091657"/>
<accession>A0ABM5EXE2</accession>
<gene>
    <name evidence="9" type="primary">DUOXA2</name>
</gene>
<keyword evidence="6" id="KW-0325">Glycoprotein</keyword>
<feature type="transmembrane region" description="Helical" evidence="7">
    <location>
        <begin position="172"/>
        <end position="193"/>
    </location>
</feature>
<keyword evidence="5 7" id="KW-0472">Membrane</keyword>
<dbReference type="RefSeq" id="XP_072837828.1">
    <property type="nucleotide sequence ID" value="XM_072981727.1"/>
</dbReference>
<evidence type="ECO:0000313" key="9">
    <source>
        <dbReference type="RefSeq" id="XP_072837828.1"/>
    </source>
</evidence>
<evidence type="ECO:0000256" key="5">
    <source>
        <dbReference type="ARBA" id="ARBA00023136"/>
    </source>
</evidence>
<comment type="subcellular location">
    <subcellularLocation>
        <location evidence="1">Membrane</location>
        <topology evidence="1">Multi-pass membrane protein</topology>
    </subcellularLocation>
</comment>
<dbReference type="PANTHER" id="PTHR31158:SF1">
    <property type="entry name" value="DOXA1 FACTOR-RELATED"/>
    <property type="match status" value="1"/>
</dbReference>
<reference evidence="9" key="1">
    <citation type="submission" date="2025-08" db="UniProtKB">
        <authorList>
            <consortium name="RefSeq"/>
        </authorList>
    </citation>
    <scope>IDENTIFICATION</scope>
</reference>
<keyword evidence="4 7" id="KW-1133">Transmembrane helix</keyword>
<feature type="transmembrane region" description="Helical" evidence="7">
    <location>
        <begin position="18"/>
        <end position="41"/>
    </location>
</feature>
<dbReference type="PANTHER" id="PTHR31158">
    <property type="entry name" value="DUAL OXIDASE 2"/>
    <property type="match status" value="1"/>
</dbReference>
<evidence type="ECO:0000256" key="7">
    <source>
        <dbReference type="SAM" id="Phobius"/>
    </source>
</evidence>
<protein>
    <submittedName>
        <fullName evidence="9">Dual oxidase maturation factor 2</fullName>
    </submittedName>
</protein>
<keyword evidence="8" id="KW-1185">Reference proteome</keyword>